<sequence>MDDRRSFEDDTAAKQRLTGAPSVRQFLVLVGVTAFVSAFGIGFLDLDVVPRFVLIFTVMVVVTVVGTAVIRRANLRRHR</sequence>
<evidence type="ECO:0000256" key="1">
    <source>
        <dbReference type="SAM" id="Phobius"/>
    </source>
</evidence>
<gene>
    <name evidence="2" type="ORF">AWH51_08260</name>
</gene>
<dbReference type="AlphaFoldDB" id="A0A154V207"/>
<dbReference type="EMBL" id="LQXA01000025">
    <property type="protein sequence ID" value="KZC95413.1"/>
    <property type="molecule type" value="Genomic_DNA"/>
</dbReference>
<protein>
    <submittedName>
        <fullName evidence="2">Uncharacterized protein</fullName>
    </submittedName>
</protein>
<keyword evidence="1" id="KW-0472">Membrane</keyword>
<reference evidence="2 3" key="1">
    <citation type="submission" date="2016-01" db="EMBL/GenBank/DDBJ databases">
        <title>Draft genome sequence of Clavibacter michiganensis subsp. tessellarius DOAB 609.</title>
        <authorList>
            <person name="Tambong J.T."/>
        </authorList>
    </citation>
    <scope>NUCLEOTIDE SEQUENCE [LARGE SCALE GENOMIC DNA]</scope>
    <source>
        <strain evidence="2 3">DOAB 609</strain>
    </source>
</reference>
<accession>A0A154V207</accession>
<dbReference type="Proteomes" id="UP000076218">
    <property type="component" value="Unassembled WGS sequence"/>
</dbReference>
<comment type="caution">
    <text evidence="2">The sequence shown here is derived from an EMBL/GenBank/DDBJ whole genome shotgun (WGS) entry which is preliminary data.</text>
</comment>
<proteinExistence type="predicted"/>
<dbReference type="OrthoDB" id="5123895at2"/>
<name>A0A154V207_9MICO</name>
<keyword evidence="1" id="KW-1133">Transmembrane helix</keyword>
<feature type="transmembrane region" description="Helical" evidence="1">
    <location>
        <begin position="26"/>
        <end position="46"/>
    </location>
</feature>
<dbReference type="RefSeq" id="WP_063071267.1">
    <property type="nucleotide sequence ID" value="NZ_LQXA01000025.1"/>
</dbReference>
<organism evidence="2 3">
    <name type="scientific">Clavibacter tessellarius</name>
    <dbReference type="NCBI Taxonomy" id="31965"/>
    <lineage>
        <taxon>Bacteria</taxon>
        <taxon>Bacillati</taxon>
        <taxon>Actinomycetota</taxon>
        <taxon>Actinomycetes</taxon>
        <taxon>Micrococcales</taxon>
        <taxon>Microbacteriaceae</taxon>
        <taxon>Clavibacter</taxon>
    </lineage>
</organism>
<evidence type="ECO:0000313" key="2">
    <source>
        <dbReference type="EMBL" id="KZC95413.1"/>
    </source>
</evidence>
<feature type="transmembrane region" description="Helical" evidence="1">
    <location>
        <begin position="52"/>
        <end position="70"/>
    </location>
</feature>
<keyword evidence="1" id="KW-0812">Transmembrane</keyword>
<dbReference type="STRING" id="31965.AWH51_08260"/>
<evidence type="ECO:0000313" key="3">
    <source>
        <dbReference type="Proteomes" id="UP000076218"/>
    </source>
</evidence>